<sequence>MKRKIVFGLIFILLIYLMYALYINEKKYMGNYNLDTKIIEVKNIMTGEKTLIEDSEDVNEIIKSLQSTPYKKLSGGNMYKAGSTYEMKFNEDVVISIDIYDGLKLLIFTNESGEHEYQYEAIGIYHIQNEKFKSILKKYFSNEFD</sequence>
<keyword evidence="2" id="KW-1185">Reference proteome</keyword>
<gene>
    <name evidence="1" type="ORF">JFY71_11405</name>
</gene>
<evidence type="ECO:0000313" key="1">
    <source>
        <dbReference type="EMBL" id="QQK07862.1"/>
    </source>
</evidence>
<name>A0AC61MQV0_9FIRM</name>
<accession>A0AC61MQV0</accession>
<protein>
    <submittedName>
        <fullName evidence="1">Uncharacterized protein</fullName>
    </submittedName>
</protein>
<proteinExistence type="predicted"/>
<dbReference type="Proteomes" id="UP000595814">
    <property type="component" value="Chromosome"/>
</dbReference>
<reference evidence="1 2" key="1">
    <citation type="journal article" date="2022" name="Int. J. Syst. Evol. Microbiol.">
        <title>Miniphocaeibacter halophilus sp. nov., an ammonium-tolerant acetate-producing bacterium isolated from a biogas system.</title>
        <authorList>
            <person name="Schnurer A."/>
            <person name="Singh A."/>
            <person name="Bi S."/>
            <person name="Qiao W."/>
            <person name="Westerholm M."/>
        </authorList>
    </citation>
    <scope>NUCLEOTIDE SEQUENCE [LARGE SCALE GENOMIC DNA]</scope>
    <source>
        <strain evidence="1 2">AMB_01</strain>
    </source>
</reference>
<dbReference type="EMBL" id="CP066744">
    <property type="protein sequence ID" value="QQK07862.1"/>
    <property type="molecule type" value="Genomic_DNA"/>
</dbReference>
<evidence type="ECO:0000313" key="2">
    <source>
        <dbReference type="Proteomes" id="UP000595814"/>
    </source>
</evidence>
<organism evidence="1 2">
    <name type="scientific">Miniphocaeibacter halophilus</name>
    <dbReference type="NCBI Taxonomy" id="2931922"/>
    <lineage>
        <taxon>Bacteria</taxon>
        <taxon>Bacillati</taxon>
        <taxon>Bacillota</taxon>
        <taxon>Tissierellia</taxon>
        <taxon>Tissierellales</taxon>
        <taxon>Peptoniphilaceae</taxon>
        <taxon>Miniphocaeibacter</taxon>
    </lineage>
</organism>